<feature type="chain" id="PRO_5013835206" description="Secreted protein" evidence="1">
    <location>
        <begin position="18"/>
        <end position="81"/>
    </location>
</feature>
<name>A0A2G5TWN5_9PELO</name>
<evidence type="ECO:0000313" key="2">
    <source>
        <dbReference type="EMBL" id="PIC31531.1"/>
    </source>
</evidence>
<protein>
    <recommendedName>
        <fullName evidence="4">Secreted protein</fullName>
    </recommendedName>
</protein>
<evidence type="ECO:0000313" key="3">
    <source>
        <dbReference type="Proteomes" id="UP000230233"/>
    </source>
</evidence>
<organism evidence="2 3">
    <name type="scientific">Caenorhabditis nigoni</name>
    <dbReference type="NCBI Taxonomy" id="1611254"/>
    <lineage>
        <taxon>Eukaryota</taxon>
        <taxon>Metazoa</taxon>
        <taxon>Ecdysozoa</taxon>
        <taxon>Nematoda</taxon>
        <taxon>Chromadorea</taxon>
        <taxon>Rhabditida</taxon>
        <taxon>Rhabditina</taxon>
        <taxon>Rhabditomorpha</taxon>
        <taxon>Rhabditoidea</taxon>
        <taxon>Rhabditidae</taxon>
        <taxon>Peloderinae</taxon>
        <taxon>Caenorhabditis</taxon>
    </lineage>
</organism>
<dbReference type="Proteomes" id="UP000230233">
    <property type="component" value="Chromosome IV"/>
</dbReference>
<proteinExistence type="predicted"/>
<accession>A0A2G5TWN5</accession>
<keyword evidence="3" id="KW-1185">Reference proteome</keyword>
<evidence type="ECO:0000256" key="1">
    <source>
        <dbReference type="SAM" id="SignalP"/>
    </source>
</evidence>
<gene>
    <name evidence="2" type="primary">Cnig_chr_IV.g12203</name>
    <name evidence="2" type="ORF">B9Z55_012203</name>
</gene>
<comment type="caution">
    <text evidence="2">The sequence shown here is derived from an EMBL/GenBank/DDBJ whole genome shotgun (WGS) entry which is preliminary data.</text>
</comment>
<evidence type="ECO:0008006" key="4">
    <source>
        <dbReference type="Google" id="ProtNLM"/>
    </source>
</evidence>
<reference evidence="3" key="1">
    <citation type="submission" date="2017-10" db="EMBL/GenBank/DDBJ databases">
        <title>Rapid genome shrinkage in a self-fertile nematode reveals novel sperm competition proteins.</title>
        <authorList>
            <person name="Yin D."/>
            <person name="Schwarz E.M."/>
            <person name="Thomas C.G."/>
            <person name="Felde R.L."/>
            <person name="Korf I.F."/>
            <person name="Cutter A.D."/>
            <person name="Schartner C.M."/>
            <person name="Ralston E.J."/>
            <person name="Meyer B.J."/>
            <person name="Haag E.S."/>
        </authorList>
    </citation>
    <scope>NUCLEOTIDE SEQUENCE [LARGE SCALE GENOMIC DNA]</scope>
    <source>
        <strain evidence="3">JU1422</strain>
    </source>
</reference>
<dbReference type="EMBL" id="PDUG01000004">
    <property type="protein sequence ID" value="PIC31531.1"/>
    <property type="molecule type" value="Genomic_DNA"/>
</dbReference>
<feature type="signal peptide" evidence="1">
    <location>
        <begin position="1"/>
        <end position="17"/>
    </location>
</feature>
<keyword evidence="1" id="KW-0732">Signal</keyword>
<dbReference type="AlphaFoldDB" id="A0A2G5TWN5"/>
<sequence>MTAHLVLVYSSISLLSALCPHIKSAFIPLFLISLNKQTYLASSDLAVVNTSETVHAFISLSHYSVMDVGVTTMSPPSIRFI</sequence>